<reference evidence="1" key="2">
    <citation type="journal article" date="2022" name="New Phytol.">
        <title>Evolutionary transition to the ectomycorrhizal habit in the genomes of a hyperdiverse lineage of mushroom-forming fungi.</title>
        <authorList>
            <person name="Looney B."/>
            <person name="Miyauchi S."/>
            <person name="Morin E."/>
            <person name="Drula E."/>
            <person name="Courty P.E."/>
            <person name="Kohler A."/>
            <person name="Kuo A."/>
            <person name="LaButti K."/>
            <person name="Pangilinan J."/>
            <person name="Lipzen A."/>
            <person name="Riley R."/>
            <person name="Andreopoulos W."/>
            <person name="He G."/>
            <person name="Johnson J."/>
            <person name="Nolan M."/>
            <person name="Tritt A."/>
            <person name="Barry K.W."/>
            <person name="Grigoriev I.V."/>
            <person name="Nagy L.G."/>
            <person name="Hibbett D."/>
            <person name="Henrissat B."/>
            <person name="Matheny P.B."/>
            <person name="Labbe J."/>
            <person name="Martin F.M."/>
        </authorList>
    </citation>
    <scope>NUCLEOTIDE SEQUENCE</scope>
    <source>
        <strain evidence="1">HHB10654</strain>
    </source>
</reference>
<keyword evidence="2" id="KW-1185">Reference proteome</keyword>
<name>A0ACB8SSV3_9AGAM</name>
<comment type="caution">
    <text evidence="1">The sequence shown here is derived from an EMBL/GenBank/DDBJ whole genome shotgun (WGS) entry which is preliminary data.</text>
</comment>
<protein>
    <submittedName>
        <fullName evidence="1">Uncharacterized protein</fullName>
    </submittedName>
</protein>
<accession>A0ACB8SSV3</accession>
<sequence length="197" mass="22102">MGHPRNILEGQIEISPKSCPATDNGSPSHHDSLVAIHSGSIRGGSKYCLFVQARTLLSYVHDTPDAVGRVVPWTDWGPGSTCLVTDNERRFLPSEGTVRGMRYLWHDNDDHVARLWDFYPSWTRTGDDGHFLGSADNGEYGQRGHQPDGKRRLSYTEHQILPPELQTPFPVYFLFGEDSIVAIEMVSATLKTRLCSY</sequence>
<evidence type="ECO:0000313" key="1">
    <source>
        <dbReference type="EMBL" id="KAI0059040.1"/>
    </source>
</evidence>
<gene>
    <name evidence="1" type="ORF">BV25DRAFT_1164011</name>
</gene>
<dbReference type="Proteomes" id="UP000814140">
    <property type="component" value="Unassembled WGS sequence"/>
</dbReference>
<organism evidence="1 2">
    <name type="scientific">Artomyces pyxidatus</name>
    <dbReference type="NCBI Taxonomy" id="48021"/>
    <lineage>
        <taxon>Eukaryota</taxon>
        <taxon>Fungi</taxon>
        <taxon>Dikarya</taxon>
        <taxon>Basidiomycota</taxon>
        <taxon>Agaricomycotina</taxon>
        <taxon>Agaricomycetes</taxon>
        <taxon>Russulales</taxon>
        <taxon>Auriscalpiaceae</taxon>
        <taxon>Artomyces</taxon>
    </lineage>
</organism>
<dbReference type="EMBL" id="MU277229">
    <property type="protein sequence ID" value="KAI0059040.1"/>
    <property type="molecule type" value="Genomic_DNA"/>
</dbReference>
<reference evidence="1" key="1">
    <citation type="submission" date="2021-03" db="EMBL/GenBank/DDBJ databases">
        <authorList>
            <consortium name="DOE Joint Genome Institute"/>
            <person name="Ahrendt S."/>
            <person name="Looney B.P."/>
            <person name="Miyauchi S."/>
            <person name="Morin E."/>
            <person name="Drula E."/>
            <person name="Courty P.E."/>
            <person name="Chicoki N."/>
            <person name="Fauchery L."/>
            <person name="Kohler A."/>
            <person name="Kuo A."/>
            <person name="Labutti K."/>
            <person name="Pangilinan J."/>
            <person name="Lipzen A."/>
            <person name="Riley R."/>
            <person name="Andreopoulos W."/>
            <person name="He G."/>
            <person name="Johnson J."/>
            <person name="Barry K.W."/>
            <person name="Grigoriev I.V."/>
            <person name="Nagy L."/>
            <person name="Hibbett D."/>
            <person name="Henrissat B."/>
            <person name="Matheny P.B."/>
            <person name="Labbe J."/>
            <person name="Martin F."/>
        </authorList>
    </citation>
    <scope>NUCLEOTIDE SEQUENCE</scope>
    <source>
        <strain evidence="1">HHB10654</strain>
    </source>
</reference>
<proteinExistence type="predicted"/>
<evidence type="ECO:0000313" key="2">
    <source>
        <dbReference type="Proteomes" id="UP000814140"/>
    </source>
</evidence>